<dbReference type="SUPFAM" id="SSF53474">
    <property type="entry name" value="alpha/beta-Hydrolases"/>
    <property type="match status" value="1"/>
</dbReference>
<dbReference type="InterPro" id="IPR029058">
    <property type="entry name" value="AB_hydrolase_fold"/>
</dbReference>
<dbReference type="PROSITE" id="PS00708">
    <property type="entry name" value="PRO_ENDOPEP_SER"/>
    <property type="match status" value="1"/>
</dbReference>
<dbReference type="Gene3D" id="3.40.50.1820">
    <property type="entry name" value="alpha/beta hydrolase"/>
    <property type="match status" value="1"/>
</dbReference>
<feature type="domain" description="Serine aminopeptidase S33" evidence="2">
    <location>
        <begin position="196"/>
        <end position="298"/>
    </location>
</feature>
<sequence>MSIPLPEDLSFAPLPDGLPEGLACYAGCWLGRWGAALPHLLAVERVGADGAVQAVYGLGDAPDGTIRRQWMRLQGRVDTDGTLVFRSNAVTIRYRPDGAGRLAGSYRRGTLSDRARLQAIEPASLAARLAALPRYRPLSGETLLIPSHVFNAALGRPSNLVATLYRPPARADGAPAPLAVFSHGSTGPGAVSPQQALRYEMQARYFLDRGFAFLVPMRRGRGASEGEYVEGYDRNPLRLAEGLRHALDDLDAAVGFMRTAAGIDGRRILVAGQSRGGLLSVAYAGRQPAGVVGSINFAGGWIGDPGGIPLDTAGGSDFNRDAFVQAGMVGAAMPSLWLYAENDSYYSAAAIRRWQDGYAAGGGEVQLYLFPPLDGEDGHRLLDHPELWQSAADAFLHQLGFFW</sequence>
<keyword evidence="1 3" id="KW-0378">Hydrolase</keyword>
<evidence type="ECO:0000313" key="4">
    <source>
        <dbReference type="Proteomes" id="UP001595711"/>
    </source>
</evidence>
<dbReference type="GO" id="GO:0016787">
    <property type="term" value="F:hydrolase activity"/>
    <property type="evidence" value="ECO:0007669"/>
    <property type="project" value="UniProtKB-KW"/>
</dbReference>
<dbReference type="EMBL" id="JBHRYJ010000001">
    <property type="protein sequence ID" value="MFC3675783.1"/>
    <property type="molecule type" value="Genomic_DNA"/>
</dbReference>
<dbReference type="InterPro" id="IPR002471">
    <property type="entry name" value="Pept_S9_AS"/>
</dbReference>
<dbReference type="InterPro" id="IPR050261">
    <property type="entry name" value="FrsA_esterase"/>
</dbReference>
<dbReference type="PANTHER" id="PTHR22946">
    <property type="entry name" value="DIENELACTONE HYDROLASE DOMAIN-CONTAINING PROTEIN-RELATED"/>
    <property type="match status" value="1"/>
</dbReference>
<protein>
    <submittedName>
        <fullName evidence="3">Dienelactone hydrolase family protein</fullName>
        <ecNumber evidence="3">3.1.-.-</ecNumber>
    </submittedName>
</protein>
<dbReference type="Proteomes" id="UP001595711">
    <property type="component" value="Unassembled WGS sequence"/>
</dbReference>
<evidence type="ECO:0000259" key="2">
    <source>
        <dbReference type="Pfam" id="PF12146"/>
    </source>
</evidence>
<gene>
    <name evidence="3" type="ORF">ACFOOQ_09535</name>
</gene>
<proteinExistence type="predicted"/>
<comment type="caution">
    <text evidence="3">The sequence shown here is derived from an EMBL/GenBank/DDBJ whole genome shotgun (WGS) entry which is preliminary data.</text>
</comment>
<dbReference type="EC" id="3.1.-.-" evidence="3"/>
<dbReference type="InterPro" id="IPR022742">
    <property type="entry name" value="Hydrolase_4"/>
</dbReference>
<evidence type="ECO:0000256" key="1">
    <source>
        <dbReference type="ARBA" id="ARBA00022801"/>
    </source>
</evidence>
<dbReference type="PANTHER" id="PTHR22946:SF9">
    <property type="entry name" value="POLYKETIDE TRANSFERASE AF380"/>
    <property type="match status" value="1"/>
</dbReference>
<accession>A0ABV7VE38</accession>
<organism evidence="3 4">
    <name type="scientific">Ferrovibrio xuzhouensis</name>
    <dbReference type="NCBI Taxonomy" id="1576914"/>
    <lineage>
        <taxon>Bacteria</taxon>
        <taxon>Pseudomonadati</taxon>
        <taxon>Pseudomonadota</taxon>
        <taxon>Alphaproteobacteria</taxon>
        <taxon>Rhodospirillales</taxon>
        <taxon>Rhodospirillaceae</taxon>
        <taxon>Ferrovibrio</taxon>
    </lineage>
</organism>
<name>A0ABV7VE38_9PROT</name>
<dbReference type="Pfam" id="PF12146">
    <property type="entry name" value="Hydrolase_4"/>
    <property type="match status" value="1"/>
</dbReference>
<keyword evidence="4" id="KW-1185">Reference proteome</keyword>
<dbReference type="RefSeq" id="WP_379725004.1">
    <property type="nucleotide sequence ID" value="NZ_JBHRYJ010000001.1"/>
</dbReference>
<evidence type="ECO:0000313" key="3">
    <source>
        <dbReference type="EMBL" id="MFC3675783.1"/>
    </source>
</evidence>
<reference evidence="4" key="1">
    <citation type="journal article" date="2019" name="Int. J. Syst. Evol. Microbiol.">
        <title>The Global Catalogue of Microorganisms (GCM) 10K type strain sequencing project: providing services to taxonomists for standard genome sequencing and annotation.</title>
        <authorList>
            <consortium name="The Broad Institute Genomics Platform"/>
            <consortium name="The Broad Institute Genome Sequencing Center for Infectious Disease"/>
            <person name="Wu L."/>
            <person name="Ma J."/>
        </authorList>
    </citation>
    <scope>NUCLEOTIDE SEQUENCE [LARGE SCALE GENOMIC DNA]</scope>
    <source>
        <strain evidence="4">KCTC 42182</strain>
    </source>
</reference>